<protein>
    <submittedName>
        <fullName evidence="1">Phenylacetate-CoA oxygenase subunit PaaI</fullName>
    </submittedName>
</protein>
<sequence length="331" mass="38032">MRSSLYQRSRNYSAPAFLARTILMQPRVVGDMGVVERQLEELKAQCKADDDEVVSRVSRGETIETIEEMSPGYLETLVEFMLTQHDTEIMSACAYHPAATQKAPTLDAKISGSAVVQDEIGHANLGYRVLSDLGFDKEALMYEREPTEWRNMRVFDEPFENFAEFACGVGFYDRAGTIQIGDIEENCSFGPWRRYERKVVAEEGFHKRLGDMWFKRLGSGTPEQQQALEDAVDKMFPKAIAFLGHPEKEGKAIQQIRKYNLREGTNYEHRQEWLKQVYQTFEPLEVDIPISHDEDEDEYDVTFDMDWKGVYSEWKESPGPVDHIQTVKGVA</sequence>
<dbReference type="PANTHER" id="PTHR30458">
    <property type="entry name" value="PHENYLACETIC ACID DEGRADATION PROTEIN PAA"/>
    <property type="match status" value="1"/>
</dbReference>
<dbReference type="EMBL" id="REFZ01000002">
    <property type="protein sequence ID" value="RQH02301.1"/>
    <property type="molecule type" value="Genomic_DNA"/>
</dbReference>
<gene>
    <name evidence="1" type="ORF">EA472_03100</name>
</gene>
<comment type="caution">
    <text evidence="1">The sequence shown here is derived from an EMBL/GenBank/DDBJ whole genome shotgun (WGS) entry which is preliminary data.</text>
</comment>
<dbReference type="SUPFAM" id="SSF47240">
    <property type="entry name" value="Ferritin-like"/>
    <property type="match status" value="1"/>
</dbReference>
<dbReference type="AlphaFoldDB" id="A0A3N6MWF9"/>
<name>A0A3N6MWF9_NATCH</name>
<dbReference type="InterPro" id="IPR009078">
    <property type="entry name" value="Ferritin-like_SF"/>
</dbReference>
<evidence type="ECO:0000313" key="2">
    <source>
        <dbReference type="Proteomes" id="UP000281431"/>
    </source>
</evidence>
<dbReference type="PANTHER" id="PTHR30458:SF0">
    <property type="entry name" value="1,2-PHENYLACETYL-COA EPOXIDASE, SUBUNIT C"/>
    <property type="match status" value="1"/>
</dbReference>
<reference evidence="1 2" key="1">
    <citation type="submission" date="2018-10" db="EMBL/GenBank/DDBJ databases">
        <title>Natrarchaeobius chitinivorans gen. nov., sp. nov., and Natrarchaeobius haloalkaliphilus sp. nov., alkaliphilic, chitin-utilizing haloarchaea from hypersaline alkaline lakes.</title>
        <authorList>
            <person name="Sorokin D.Y."/>
            <person name="Elcheninov A.G."/>
            <person name="Kostrikina N.A."/>
            <person name="Bale N.J."/>
            <person name="Sinninghe Damste J.S."/>
            <person name="Khijniak T.V."/>
            <person name="Kublanov I.V."/>
            <person name="Toshchakov S.V."/>
        </authorList>
    </citation>
    <scope>NUCLEOTIDE SEQUENCE [LARGE SCALE GENOMIC DNA]</scope>
    <source>
        <strain evidence="1 2">AArcht7</strain>
    </source>
</reference>
<organism evidence="1 2">
    <name type="scientific">Natrarchaeobius chitinivorans</name>
    <dbReference type="NCBI Taxonomy" id="1679083"/>
    <lineage>
        <taxon>Archaea</taxon>
        <taxon>Methanobacteriati</taxon>
        <taxon>Methanobacteriota</taxon>
        <taxon>Stenosarchaea group</taxon>
        <taxon>Halobacteria</taxon>
        <taxon>Halobacteriales</taxon>
        <taxon>Natrialbaceae</taxon>
        <taxon>Natrarchaeobius</taxon>
    </lineage>
</organism>
<evidence type="ECO:0000313" key="1">
    <source>
        <dbReference type="EMBL" id="RQH02301.1"/>
    </source>
</evidence>
<keyword evidence="2" id="KW-1185">Reference proteome</keyword>
<dbReference type="InterPro" id="IPR007814">
    <property type="entry name" value="PaaA_PaaC"/>
</dbReference>
<dbReference type="Gene3D" id="1.20.1260.10">
    <property type="match status" value="1"/>
</dbReference>
<dbReference type="InterPro" id="IPR052703">
    <property type="entry name" value="Aromatic_CoA_ox/epox"/>
</dbReference>
<dbReference type="GO" id="GO:0005829">
    <property type="term" value="C:cytosol"/>
    <property type="evidence" value="ECO:0007669"/>
    <property type="project" value="TreeGrafter"/>
</dbReference>
<dbReference type="Pfam" id="PF05138">
    <property type="entry name" value="PaaA_PaaC"/>
    <property type="match status" value="1"/>
</dbReference>
<dbReference type="InterPro" id="IPR012347">
    <property type="entry name" value="Ferritin-like"/>
</dbReference>
<accession>A0A3N6MWF9</accession>
<proteinExistence type="predicted"/>
<dbReference type="GO" id="GO:0010124">
    <property type="term" value="P:phenylacetate catabolic process"/>
    <property type="evidence" value="ECO:0007669"/>
    <property type="project" value="InterPro"/>
</dbReference>
<dbReference type="Proteomes" id="UP000281431">
    <property type="component" value="Unassembled WGS sequence"/>
</dbReference>